<protein>
    <submittedName>
        <fullName evidence="3">T9SS type A sorting domain-containing protein</fullName>
    </submittedName>
</protein>
<keyword evidence="4" id="KW-1185">Reference proteome</keyword>
<dbReference type="Proteomes" id="UP000597617">
    <property type="component" value="Unassembled WGS sequence"/>
</dbReference>
<dbReference type="Pfam" id="PF18962">
    <property type="entry name" value="Por_Secre_tail"/>
    <property type="match status" value="1"/>
</dbReference>
<name>A0ABS0IDG6_9BACT</name>
<evidence type="ECO:0000256" key="1">
    <source>
        <dbReference type="SAM" id="SignalP"/>
    </source>
</evidence>
<gene>
    <name evidence="3" type="ORF">I2I05_03075</name>
</gene>
<dbReference type="Gene3D" id="2.60.120.260">
    <property type="entry name" value="Galactose-binding domain-like"/>
    <property type="match status" value="1"/>
</dbReference>
<organism evidence="3 4">
    <name type="scientific">Hymenobacter jeongseonensis</name>
    <dbReference type="NCBI Taxonomy" id="2791027"/>
    <lineage>
        <taxon>Bacteria</taxon>
        <taxon>Pseudomonadati</taxon>
        <taxon>Bacteroidota</taxon>
        <taxon>Cytophagia</taxon>
        <taxon>Cytophagales</taxon>
        <taxon>Hymenobacteraceae</taxon>
        <taxon>Hymenobacter</taxon>
    </lineage>
</organism>
<sequence length="704" mass="73416">MFTSLQARLKKASRWLPVALLPFGAYAQNLNYFASNAVNVAGTYADLGAAGTLITTANTDDANSAAQNIGFTFTYNGTAFTQFILNTNGLIKLGSTAPATAALFFENFNGGVGIDPLTAAGAAETNLLMPFNFDLQQGTAAAEYRVATTGTAPNRVCTIQWKNVSDKSEAGTGAKSQFANFSFQAKLYESGNIEFVYGPATASANAVDTRFPNVGLKGASTASNQLVLALKLDPATAWSTTTFISQNYGQQAHNVSRAGMPDAGRTYRFVPGADTAPALVNDEPGAAVNLPLATTCTPVTGTTVGASTTTATGYVNPGCGIALTPKDVWFKFTTAASGVGSTDIGLQVTGSAAGQVRVFSAASSAGPFTELACATASTNNTVAGPIRLSFLAPNTTYYVFVSGFGSNDTQGPFTICATALATPPPAVYTALPYNESFEGPWVNELATRDVPTNNWRNYPALGDNSWRREDDGFASAGWRYADNESPTTNFPTPPYVTRASTGAHSARFHTFGSAAGQQGKLDLFVNMTGAGSTTLSFDYINPSGTDKLDVFLSTDGGNTFGATPILTATTNTTFTTKTVAIASTSATTVIRFQATSDFGDDDIGMDNLQLRVLTATRNDALAATVGLYPNPARGSFTLSVPAGRLHTASATLVNALGQAVQQRQLNLSPAGGNLNFDTSNLAPGVYMLQLKTSADLVVKQVVIQ</sequence>
<keyword evidence="1" id="KW-0732">Signal</keyword>
<dbReference type="NCBIfam" id="TIGR04183">
    <property type="entry name" value="Por_Secre_tail"/>
    <property type="match status" value="1"/>
</dbReference>
<feature type="signal peptide" evidence="1">
    <location>
        <begin position="1"/>
        <end position="27"/>
    </location>
</feature>
<accession>A0ABS0IDG6</accession>
<feature type="domain" description="Secretion system C-terminal sorting" evidence="2">
    <location>
        <begin position="627"/>
        <end position="703"/>
    </location>
</feature>
<dbReference type="InterPro" id="IPR026444">
    <property type="entry name" value="Secre_tail"/>
</dbReference>
<comment type="caution">
    <text evidence="3">The sequence shown here is derived from an EMBL/GenBank/DDBJ whole genome shotgun (WGS) entry which is preliminary data.</text>
</comment>
<evidence type="ECO:0000313" key="4">
    <source>
        <dbReference type="Proteomes" id="UP000597617"/>
    </source>
</evidence>
<feature type="chain" id="PRO_5046030282" evidence="1">
    <location>
        <begin position="28"/>
        <end position="704"/>
    </location>
</feature>
<dbReference type="EMBL" id="JADQDQ010000001">
    <property type="protein sequence ID" value="MBF9236368.1"/>
    <property type="molecule type" value="Genomic_DNA"/>
</dbReference>
<dbReference type="RefSeq" id="WP_196280717.1">
    <property type="nucleotide sequence ID" value="NZ_JADQDQ010000001.1"/>
</dbReference>
<reference evidence="3 4" key="1">
    <citation type="submission" date="2020-11" db="EMBL/GenBank/DDBJ databases">
        <authorList>
            <person name="Kim M.K."/>
        </authorList>
    </citation>
    <scope>NUCLEOTIDE SEQUENCE [LARGE SCALE GENOMIC DNA]</scope>
    <source>
        <strain evidence="3 4">BT683</strain>
    </source>
</reference>
<evidence type="ECO:0000259" key="2">
    <source>
        <dbReference type="Pfam" id="PF18962"/>
    </source>
</evidence>
<evidence type="ECO:0000313" key="3">
    <source>
        <dbReference type="EMBL" id="MBF9236368.1"/>
    </source>
</evidence>
<proteinExistence type="predicted"/>